<feature type="transmembrane region" description="Helical" evidence="1">
    <location>
        <begin position="131"/>
        <end position="150"/>
    </location>
</feature>
<keyword evidence="1" id="KW-1133">Transmembrane helix</keyword>
<dbReference type="EMBL" id="WVUK01000050">
    <property type="protein sequence ID" value="KAF7495064.1"/>
    <property type="molecule type" value="Genomic_DNA"/>
</dbReference>
<dbReference type="EnsemblMetazoa" id="SSS_3294s_mrna">
    <property type="protein sequence ID" value="KAF7495064.1"/>
    <property type="gene ID" value="SSS_3294"/>
</dbReference>
<feature type="transmembrane region" description="Helical" evidence="1">
    <location>
        <begin position="20"/>
        <end position="40"/>
    </location>
</feature>
<sequence>MMFNQQSIVRYPPYYVCKKWTLVTIISISMMMVFVTIVIVSRNYQHFADGNKNENETIPCIDEETNTDPSLFAIDSEEKTNNNNSIEMDADQTESLAQDEEFVVTEMCANIIWLIVGMLGLIAVIKEHFHLTILFALIGAINALLSIYFWSETKLDENFIQMITSSLFFIFILLFLADLYVIDRQRKG</sequence>
<name>A0A834RDX2_SARSC</name>
<evidence type="ECO:0000313" key="3">
    <source>
        <dbReference type="EnsemblMetazoa" id="KAF7495064.1"/>
    </source>
</evidence>
<protein>
    <submittedName>
        <fullName evidence="2 3">Uncharacterized protein</fullName>
    </submittedName>
</protein>
<gene>
    <name evidence="2" type="ORF">SSS_3294</name>
</gene>
<reference evidence="4" key="1">
    <citation type="journal article" date="2020" name="PLoS Negl. Trop. Dis.">
        <title>High-quality nuclear genome for Sarcoptes scabiei-A critical resource for a neglected parasite.</title>
        <authorList>
            <person name="Korhonen P.K."/>
            <person name="Gasser R.B."/>
            <person name="Ma G."/>
            <person name="Wang T."/>
            <person name="Stroehlein A.J."/>
            <person name="Young N.D."/>
            <person name="Ang C.S."/>
            <person name="Fernando D.D."/>
            <person name="Lu H.C."/>
            <person name="Taylor S."/>
            <person name="Reynolds S.L."/>
            <person name="Mofiz E."/>
            <person name="Najaraj S.H."/>
            <person name="Gowda H."/>
            <person name="Madugundu A."/>
            <person name="Renuse S."/>
            <person name="Holt D."/>
            <person name="Pandey A."/>
            <person name="Papenfuss A.T."/>
            <person name="Fischer K."/>
        </authorList>
    </citation>
    <scope>NUCLEOTIDE SEQUENCE [LARGE SCALE GENOMIC DNA]</scope>
</reference>
<reference evidence="2" key="2">
    <citation type="submission" date="2020-01" db="EMBL/GenBank/DDBJ databases">
        <authorList>
            <person name="Korhonen P.K.K."/>
            <person name="Guangxu M.G."/>
            <person name="Wang T.W."/>
            <person name="Stroehlein A.J.S."/>
            <person name="Young N.D."/>
            <person name="Ang C.-S.A."/>
            <person name="Fernando D.W.F."/>
            <person name="Lu H.L."/>
            <person name="Taylor S.T."/>
            <person name="Ehtesham M.E.M."/>
            <person name="Najaraj S.H.N."/>
            <person name="Harsha G.H.G."/>
            <person name="Madugundu A.M."/>
            <person name="Renuse S.R."/>
            <person name="Holt D.H."/>
            <person name="Pandey A.P."/>
            <person name="Papenfuss A.P."/>
            <person name="Gasser R.B.G."/>
            <person name="Fischer K.F."/>
        </authorList>
    </citation>
    <scope>NUCLEOTIDE SEQUENCE</scope>
    <source>
        <strain evidence="2">SSS_KF_BRIS2020</strain>
    </source>
</reference>
<organism evidence="2">
    <name type="scientific">Sarcoptes scabiei</name>
    <name type="common">Itch mite</name>
    <name type="synonym">Acarus scabiei</name>
    <dbReference type="NCBI Taxonomy" id="52283"/>
    <lineage>
        <taxon>Eukaryota</taxon>
        <taxon>Metazoa</taxon>
        <taxon>Ecdysozoa</taxon>
        <taxon>Arthropoda</taxon>
        <taxon>Chelicerata</taxon>
        <taxon>Arachnida</taxon>
        <taxon>Acari</taxon>
        <taxon>Acariformes</taxon>
        <taxon>Sarcoptiformes</taxon>
        <taxon>Astigmata</taxon>
        <taxon>Psoroptidia</taxon>
        <taxon>Sarcoptoidea</taxon>
        <taxon>Sarcoptidae</taxon>
        <taxon>Sarcoptinae</taxon>
        <taxon>Sarcoptes</taxon>
    </lineage>
</organism>
<keyword evidence="1" id="KW-0812">Transmembrane</keyword>
<proteinExistence type="predicted"/>
<evidence type="ECO:0000256" key="1">
    <source>
        <dbReference type="SAM" id="Phobius"/>
    </source>
</evidence>
<evidence type="ECO:0000313" key="4">
    <source>
        <dbReference type="Proteomes" id="UP000070412"/>
    </source>
</evidence>
<accession>A0A834RDX2</accession>
<evidence type="ECO:0000313" key="2">
    <source>
        <dbReference type="EMBL" id="KAF7495064.1"/>
    </source>
</evidence>
<feature type="transmembrane region" description="Helical" evidence="1">
    <location>
        <begin position="102"/>
        <end position="124"/>
    </location>
</feature>
<reference evidence="3" key="3">
    <citation type="submission" date="2022-06" db="UniProtKB">
        <authorList>
            <consortium name="EnsemblMetazoa"/>
        </authorList>
    </citation>
    <scope>IDENTIFICATION</scope>
</reference>
<keyword evidence="4" id="KW-1185">Reference proteome</keyword>
<keyword evidence="1" id="KW-0472">Membrane</keyword>
<feature type="transmembrane region" description="Helical" evidence="1">
    <location>
        <begin position="162"/>
        <end position="182"/>
    </location>
</feature>
<dbReference type="AlphaFoldDB" id="A0A834RDX2"/>
<dbReference type="Proteomes" id="UP000070412">
    <property type="component" value="Unassembled WGS sequence"/>
</dbReference>